<dbReference type="STRING" id="742766.HMPREF9455_00055"/>
<dbReference type="EMBL" id="ADLV01000002">
    <property type="protein sequence ID" value="EGK01933.1"/>
    <property type="molecule type" value="Genomic_DNA"/>
</dbReference>
<sequence>MNQTRNTSFIIQARISSTRFSSKIILPFWNEKSILDLLIEKLKKEFQGIPIILATSLNKENDILEEIALKQDVLIYRGSETDVLSRFIEAARKFNINNIIRVCSDNPFLDVRELDRLINFVKTKDFDYVSFKIEDTPSIKTHFGFWTEFVTLQTLEKIEKITTSPIYHEHVTNFIYENPDKFSIFLLDPNEKVRERKDIRMTLDTKQDFDLLSEIYKILVSKYRNIGIDEIIDFLDKNPKYKISMMKQIKLNEK</sequence>
<accession>F5ISI8</accession>
<evidence type="ECO:0000313" key="1">
    <source>
        <dbReference type="EMBL" id="EGK01933.1"/>
    </source>
</evidence>
<gene>
    <name evidence="1" type="ORF">HMPREF9455_00055</name>
</gene>
<dbReference type="GO" id="GO:0005829">
    <property type="term" value="C:cytosol"/>
    <property type="evidence" value="ECO:0007669"/>
    <property type="project" value="TreeGrafter"/>
</dbReference>
<dbReference type="RefSeq" id="WP_006797555.1">
    <property type="nucleotide sequence ID" value="NZ_GL891979.1"/>
</dbReference>
<dbReference type="Gene3D" id="3.90.550.10">
    <property type="entry name" value="Spore Coat Polysaccharide Biosynthesis Protein SpsA, Chain A"/>
    <property type="match status" value="1"/>
</dbReference>
<comment type="caution">
    <text evidence="1">The sequence shown here is derived from an EMBL/GenBank/DDBJ whole genome shotgun (WGS) entry which is preliminary data.</text>
</comment>
<evidence type="ECO:0000313" key="2">
    <source>
        <dbReference type="Proteomes" id="UP000004913"/>
    </source>
</evidence>
<organism evidence="1 2">
    <name type="scientific">Dysgonomonas gadei ATCC BAA-286</name>
    <dbReference type="NCBI Taxonomy" id="742766"/>
    <lineage>
        <taxon>Bacteria</taxon>
        <taxon>Pseudomonadati</taxon>
        <taxon>Bacteroidota</taxon>
        <taxon>Bacteroidia</taxon>
        <taxon>Bacteroidales</taxon>
        <taxon>Dysgonomonadaceae</taxon>
        <taxon>Dysgonomonas</taxon>
    </lineage>
</organism>
<dbReference type="AlphaFoldDB" id="F5ISI8"/>
<dbReference type="InterPro" id="IPR029044">
    <property type="entry name" value="Nucleotide-diphossugar_trans"/>
</dbReference>
<dbReference type="Proteomes" id="UP000004913">
    <property type="component" value="Unassembled WGS sequence"/>
</dbReference>
<dbReference type="PANTHER" id="PTHR42866:SF1">
    <property type="entry name" value="SPORE COAT POLYSACCHARIDE BIOSYNTHESIS PROTEIN SPSF"/>
    <property type="match status" value="1"/>
</dbReference>
<dbReference type="PANTHER" id="PTHR42866">
    <property type="entry name" value="3-DEOXY-MANNO-OCTULOSONATE CYTIDYLYLTRANSFERASE"/>
    <property type="match status" value="1"/>
</dbReference>
<dbReference type="Pfam" id="PF02348">
    <property type="entry name" value="CTP_transf_3"/>
    <property type="match status" value="1"/>
</dbReference>
<evidence type="ECO:0008006" key="3">
    <source>
        <dbReference type="Google" id="ProtNLM"/>
    </source>
</evidence>
<dbReference type="InterPro" id="IPR003329">
    <property type="entry name" value="Cytidylyl_trans"/>
</dbReference>
<reference evidence="1 2" key="1">
    <citation type="submission" date="2011-04" db="EMBL/GenBank/DDBJ databases">
        <title>The Genome Sequence of Dysgonomonas gadei ATCC BAA-286.</title>
        <authorList>
            <consortium name="The Broad Institute Genome Sequencing Platform"/>
            <person name="Earl A."/>
            <person name="Ward D."/>
            <person name="Feldgarden M."/>
            <person name="Gevers D."/>
            <person name="Pudlo N."/>
            <person name="Martens E."/>
            <person name="Allen-Vercoe E."/>
            <person name="Young S.K."/>
            <person name="Zeng Q."/>
            <person name="Gargeya S."/>
            <person name="Fitzgerald M."/>
            <person name="Haas B."/>
            <person name="Abouelleil A."/>
            <person name="Alvarado L."/>
            <person name="Arachchi H.M."/>
            <person name="Berlin A."/>
            <person name="Brown A."/>
            <person name="Chapman S.B."/>
            <person name="Chen Z."/>
            <person name="Dunbar C."/>
            <person name="Freedman E."/>
            <person name="Gearin G."/>
            <person name="Gellesch M."/>
            <person name="Goldberg J."/>
            <person name="Griggs A."/>
            <person name="Gujja S."/>
            <person name="Heiman D."/>
            <person name="Howarth C."/>
            <person name="Larson L."/>
            <person name="Lui A."/>
            <person name="MacDonald P.J.P."/>
            <person name="Mehta T."/>
            <person name="Montmayeur A."/>
            <person name="Murphy C."/>
            <person name="Neiman D."/>
            <person name="Pearson M."/>
            <person name="Priest M."/>
            <person name="Roberts A."/>
            <person name="Saif S."/>
            <person name="Shea T."/>
            <person name="Shenoy N."/>
            <person name="Sisk P."/>
            <person name="Stolte C."/>
            <person name="Sykes S."/>
            <person name="Yandava C."/>
            <person name="Wortman J."/>
            <person name="Nusbaum C."/>
            <person name="Birren B."/>
        </authorList>
    </citation>
    <scope>NUCLEOTIDE SEQUENCE [LARGE SCALE GENOMIC DNA]</scope>
    <source>
        <strain evidence="1 2">ATCC BAA-286</strain>
    </source>
</reference>
<dbReference type="HOGENOM" id="CLU_072501_0_0_10"/>
<proteinExistence type="predicted"/>
<protein>
    <recommendedName>
        <fullName evidence="3">Acylneuraminate cytidylyltransferase</fullName>
    </recommendedName>
</protein>
<dbReference type="OrthoDB" id="9815559at2"/>
<dbReference type="eggNOG" id="COG1861">
    <property type="taxonomic scope" value="Bacteria"/>
</dbReference>
<name>F5ISI8_9BACT</name>
<keyword evidence="2" id="KW-1185">Reference proteome</keyword>
<dbReference type="SUPFAM" id="SSF53448">
    <property type="entry name" value="Nucleotide-diphospho-sugar transferases"/>
    <property type="match status" value="1"/>
</dbReference>